<organism evidence="2 3">
    <name type="scientific">Geodia barretti</name>
    <name type="common">Barrett's horny sponge</name>
    <dbReference type="NCBI Taxonomy" id="519541"/>
    <lineage>
        <taxon>Eukaryota</taxon>
        <taxon>Metazoa</taxon>
        <taxon>Porifera</taxon>
        <taxon>Demospongiae</taxon>
        <taxon>Heteroscleromorpha</taxon>
        <taxon>Tetractinellida</taxon>
        <taxon>Astrophorina</taxon>
        <taxon>Geodiidae</taxon>
        <taxon>Geodia</taxon>
    </lineage>
</organism>
<dbReference type="Proteomes" id="UP001174909">
    <property type="component" value="Unassembled WGS sequence"/>
</dbReference>
<accession>A0AA35WQA7</accession>
<gene>
    <name evidence="2" type="ORF">GBAR_LOCUS16380</name>
</gene>
<evidence type="ECO:0000256" key="1">
    <source>
        <dbReference type="SAM" id="MobiDB-lite"/>
    </source>
</evidence>
<sequence length="186" mass="19585">SCTAPTPASTSVVHKSRSRRPSSGSLRKKVDYSTKGTASQKLTAVVAKPQPSGHRSQEKATLGAVGGHSSMAETQHSTKYKNTSGQQSSSVVSRTTHGIKSVSASRTRESGGSAVFSSSLPTAVAPTASDMPLSVTYSCGMAEVQSNMERLHARFEDCECSDNVIGSKWSSSFTFCSGTSMLEHQM</sequence>
<feature type="compositionally biased region" description="Polar residues" evidence="1">
    <location>
        <begin position="71"/>
        <end position="105"/>
    </location>
</feature>
<dbReference type="EMBL" id="CASHTH010002366">
    <property type="protein sequence ID" value="CAI8028824.1"/>
    <property type="molecule type" value="Genomic_DNA"/>
</dbReference>
<reference evidence="2" key="1">
    <citation type="submission" date="2023-03" db="EMBL/GenBank/DDBJ databases">
        <authorList>
            <person name="Steffen K."/>
            <person name="Cardenas P."/>
        </authorList>
    </citation>
    <scope>NUCLEOTIDE SEQUENCE</scope>
</reference>
<feature type="compositionally biased region" description="Polar residues" evidence="1">
    <location>
        <begin position="1"/>
        <end position="13"/>
    </location>
</feature>
<evidence type="ECO:0000313" key="2">
    <source>
        <dbReference type="EMBL" id="CAI8028824.1"/>
    </source>
</evidence>
<feature type="region of interest" description="Disordered" evidence="1">
    <location>
        <begin position="1"/>
        <end position="106"/>
    </location>
</feature>
<proteinExistence type="predicted"/>
<keyword evidence="3" id="KW-1185">Reference proteome</keyword>
<comment type="caution">
    <text evidence="2">The sequence shown here is derived from an EMBL/GenBank/DDBJ whole genome shotgun (WGS) entry which is preliminary data.</text>
</comment>
<evidence type="ECO:0000313" key="3">
    <source>
        <dbReference type="Proteomes" id="UP001174909"/>
    </source>
</evidence>
<dbReference type="AlphaFoldDB" id="A0AA35WQA7"/>
<feature type="non-terminal residue" evidence="2">
    <location>
        <position position="186"/>
    </location>
</feature>
<protein>
    <submittedName>
        <fullName evidence="2">Uncharacterized protein</fullName>
    </submittedName>
</protein>
<name>A0AA35WQA7_GEOBA</name>